<feature type="compositionally biased region" description="Basic residues" evidence="1">
    <location>
        <begin position="78"/>
        <end position="90"/>
    </location>
</feature>
<feature type="compositionally biased region" description="Polar residues" evidence="1">
    <location>
        <begin position="64"/>
        <end position="74"/>
    </location>
</feature>
<proteinExistence type="predicted"/>
<sequence>MGGCQPGASWLPAASASPQFGLSPLLAMRRELFRRRQLDHPSTSQTSPPFPKPSTNGAGYFNLFASSSTPSQKQWLPRLRRAGLPRPPRR</sequence>
<evidence type="ECO:0000313" key="2">
    <source>
        <dbReference type="EMBL" id="KAL2288569.1"/>
    </source>
</evidence>
<evidence type="ECO:0000256" key="1">
    <source>
        <dbReference type="SAM" id="MobiDB-lite"/>
    </source>
</evidence>
<gene>
    <name evidence="2" type="ORF">FJTKL_03931</name>
</gene>
<keyword evidence="3" id="KW-1185">Reference proteome</keyword>
<reference evidence="2 3" key="1">
    <citation type="submission" date="2024-03" db="EMBL/GenBank/DDBJ databases">
        <title>A high-quality draft genome sequence of Diaporthe vaccinii, a causative agent of upright dieback and viscid rot disease in cranberry plants.</title>
        <authorList>
            <person name="Sarrasin M."/>
            <person name="Lang B.F."/>
            <person name="Burger G."/>
        </authorList>
    </citation>
    <scope>NUCLEOTIDE SEQUENCE [LARGE SCALE GENOMIC DNA]</scope>
    <source>
        <strain evidence="2 3">IS7</strain>
    </source>
</reference>
<evidence type="ECO:0000313" key="3">
    <source>
        <dbReference type="Proteomes" id="UP001600888"/>
    </source>
</evidence>
<name>A0ABR4F1K8_9PEZI</name>
<feature type="compositionally biased region" description="Polar residues" evidence="1">
    <location>
        <begin position="40"/>
        <end position="57"/>
    </location>
</feature>
<feature type="region of interest" description="Disordered" evidence="1">
    <location>
        <begin position="33"/>
        <end position="90"/>
    </location>
</feature>
<dbReference type="Proteomes" id="UP001600888">
    <property type="component" value="Unassembled WGS sequence"/>
</dbReference>
<accession>A0ABR4F1K8</accession>
<organism evidence="2 3">
    <name type="scientific">Diaporthe vaccinii</name>
    <dbReference type="NCBI Taxonomy" id="105482"/>
    <lineage>
        <taxon>Eukaryota</taxon>
        <taxon>Fungi</taxon>
        <taxon>Dikarya</taxon>
        <taxon>Ascomycota</taxon>
        <taxon>Pezizomycotina</taxon>
        <taxon>Sordariomycetes</taxon>
        <taxon>Sordariomycetidae</taxon>
        <taxon>Diaporthales</taxon>
        <taxon>Diaporthaceae</taxon>
        <taxon>Diaporthe</taxon>
        <taxon>Diaporthe eres species complex</taxon>
    </lineage>
</organism>
<dbReference type="EMBL" id="JBAWTH010000016">
    <property type="protein sequence ID" value="KAL2288569.1"/>
    <property type="molecule type" value="Genomic_DNA"/>
</dbReference>
<protein>
    <submittedName>
        <fullName evidence="2">Uncharacterized protein</fullName>
    </submittedName>
</protein>
<comment type="caution">
    <text evidence="2">The sequence shown here is derived from an EMBL/GenBank/DDBJ whole genome shotgun (WGS) entry which is preliminary data.</text>
</comment>